<evidence type="ECO:0000256" key="1">
    <source>
        <dbReference type="SAM" id="Phobius"/>
    </source>
</evidence>
<name>A0A0F7LAI8_9VIRU</name>
<protein>
    <submittedName>
        <fullName evidence="2">Uncharacterized protein</fullName>
    </submittedName>
</protein>
<keyword evidence="1" id="KW-0812">Transmembrane</keyword>
<keyword evidence="1" id="KW-1133">Transmembrane helix</keyword>
<sequence>MSRMLEWLSPHSFSSSSLWRSVPWLTRRIARLARLMSSAVIFVISLAGVGCCSPPVLSL</sequence>
<accession>A0A0F7LAI8</accession>
<organism evidence="2">
    <name type="scientific">uncultured marine virus</name>
    <dbReference type="NCBI Taxonomy" id="186617"/>
    <lineage>
        <taxon>Viruses</taxon>
        <taxon>environmental samples</taxon>
    </lineage>
</organism>
<reference evidence="2" key="1">
    <citation type="journal article" date="2015" name="Front. Microbiol.">
        <title>Combining genomic sequencing methods to explore viral diversity and reveal potential virus-host interactions.</title>
        <authorList>
            <person name="Chow C.E."/>
            <person name="Winget D.M."/>
            <person name="White R.A.III."/>
            <person name="Hallam S.J."/>
            <person name="Suttle C.A."/>
        </authorList>
    </citation>
    <scope>NUCLEOTIDE SEQUENCE</scope>
    <source>
        <strain evidence="2">Oxic1_6</strain>
    </source>
</reference>
<dbReference type="EMBL" id="KR029601">
    <property type="protein sequence ID" value="AKH48116.1"/>
    <property type="molecule type" value="Genomic_DNA"/>
</dbReference>
<feature type="transmembrane region" description="Helical" evidence="1">
    <location>
        <begin position="35"/>
        <end position="57"/>
    </location>
</feature>
<reference evidence="2" key="2">
    <citation type="submission" date="2015-03" db="EMBL/GenBank/DDBJ databases">
        <authorList>
            <person name="Chow C.-E.T."/>
            <person name="Winget D.M."/>
            <person name="White R.A.III."/>
            <person name="Hallam S.J."/>
            <person name="Suttle C.A."/>
        </authorList>
    </citation>
    <scope>NUCLEOTIDE SEQUENCE</scope>
    <source>
        <strain evidence="2">Oxic1_6</strain>
    </source>
</reference>
<proteinExistence type="predicted"/>
<keyword evidence="1" id="KW-0472">Membrane</keyword>
<evidence type="ECO:0000313" key="2">
    <source>
        <dbReference type="EMBL" id="AKH48116.1"/>
    </source>
</evidence>